<keyword evidence="2" id="KW-1003">Cell membrane</keyword>
<keyword evidence="7 11" id="KW-1133">Transmembrane helix</keyword>
<evidence type="ECO:0000256" key="4">
    <source>
        <dbReference type="ARBA" id="ARBA00022737"/>
    </source>
</evidence>
<evidence type="ECO:0000256" key="6">
    <source>
        <dbReference type="ARBA" id="ARBA00022840"/>
    </source>
</evidence>
<dbReference type="NCBIfam" id="TIGR03925">
    <property type="entry name" value="T7SS_EccC_b"/>
    <property type="match status" value="1"/>
</dbReference>
<dbReference type="PROSITE" id="PS50901">
    <property type="entry name" value="FTSK"/>
    <property type="match status" value="3"/>
</dbReference>
<dbReference type="InterPro" id="IPR023837">
    <property type="entry name" value="EccCb-like_Actinobacteria"/>
</dbReference>
<proteinExistence type="predicted"/>
<keyword evidence="3 11" id="KW-0812">Transmembrane</keyword>
<name>A0ABW5GLY3_9PSEU</name>
<evidence type="ECO:0000256" key="7">
    <source>
        <dbReference type="ARBA" id="ARBA00022989"/>
    </source>
</evidence>
<feature type="transmembrane region" description="Helical" evidence="11">
    <location>
        <begin position="70"/>
        <end position="89"/>
    </location>
</feature>
<evidence type="ECO:0000313" key="13">
    <source>
        <dbReference type="EMBL" id="MFD2461856.1"/>
    </source>
</evidence>
<dbReference type="Pfam" id="PF01580">
    <property type="entry name" value="FtsK_SpoIIIE"/>
    <property type="match status" value="3"/>
</dbReference>
<keyword evidence="8 11" id="KW-0472">Membrane</keyword>
<feature type="domain" description="FtsK" evidence="12">
    <location>
        <begin position="810"/>
        <end position="1001"/>
    </location>
</feature>
<evidence type="ECO:0000256" key="1">
    <source>
        <dbReference type="ARBA" id="ARBA00004651"/>
    </source>
</evidence>
<feature type="binding site" evidence="9">
    <location>
        <begin position="481"/>
        <end position="488"/>
    </location>
    <ligand>
        <name>ATP</name>
        <dbReference type="ChEBI" id="CHEBI:30616"/>
    </ligand>
</feature>
<accession>A0ABW5GLY3</accession>
<dbReference type="InterPro" id="IPR027417">
    <property type="entry name" value="P-loop_NTPase"/>
</dbReference>
<evidence type="ECO:0000256" key="9">
    <source>
        <dbReference type="PROSITE-ProRule" id="PRU00289"/>
    </source>
</evidence>
<keyword evidence="14" id="KW-1185">Reference proteome</keyword>
<keyword evidence="5 9" id="KW-0547">Nucleotide-binding</keyword>
<evidence type="ECO:0000256" key="11">
    <source>
        <dbReference type="SAM" id="Phobius"/>
    </source>
</evidence>
<dbReference type="InterPro" id="IPR023836">
    <property type="entry name" value="EccCa-like_Actinobacteria"/>
</dbReference>
<evidence type="ECO:0000256" key="5">
    <source>
        <dbReference type="ARBA" id="ARBA00022741"/>
    </source>
</evidence>
<dbReference type="RefSeq" id="WP_345390858.1">
    <property type="nucleotide sequence ID" value="NZ_BAABHG010000004.1"/>
</dbReference>
<comment type="caution">
    <text evidence="13">The sequence shown here is derived from an EMBL/GenBank/DDBJ whole genome shotgun (WGS) entry which is preliminary data.</text>
</comment>
<evidence type="ECO:0000256" key="10">
    <source>
        <dbReference type="SAM" id="MobiDB-lite"/>
    </source>
</evidence>
<dbReference type="InterPro" id="IPR050206">
    <property type="entry name" value="FtsK/SpoIIIE/SftA"/>
</dbReference>
<dbReference type="InterPro" id="IPR003593">
    <property type="entry name" value="AAA+_ATPase"/>
</dbReference>
<keyword evidence="6 9" id="KW-0067">ATP-binding</keyword>
<dbReference type="PANTHER" id="PTHR22683">
    <property type="entry name" value="SPORULATION PROTEIN RELATED"/>
    <property type="match status" value="1"/>
</dbReference>
<dbReference type="EMBL" id="JBHUKU010000014">
    <property type="protein sequence ID" value="MFD2461856.1"/>
    <property type="molecule type" value="Genomic_DNA"/>
</dbReference>
<dbReference type="SMART" id="SM00382">
    <property type="entry name" value="AAA"/>
    <property type="match status" value="3"/>
</dbReference>
<dbReference type="PANTHER" id="PTHR22683:SF1">
    <property type="entry name" value="TYPE VII SECRETION SYSTEM PROTEIN ESSC"/>
    <property type="match status" value="1"/>
</dbReference>
<comment type="subcellular location">
    <subcellularLocation>
        <location evidence="1">Cell membrane</location>
        <topology evidence="1">Multi-pass membrane protein</topology>
    </subcellularLocation>
</comment>
<dbReference type="Proteomes" id="UP001597419">
    <property type="component" value="Unassembled WGS sequence"/>
</dbReference>
<dbReference type="Gene3D" id="3.40.50.300">
    <property type="entry name" value="P-loop containing nucleotide triphosphate hydrolases"/>
    <property type="match status" value="4"/>
</dbReference>
<sequence>MSVVLFRRPERQPGPPMPSGEISLQEPPELPEVQSGFSGVITYLPMALSSLAMVMIFLRPGSGAGGTLMYFAIGMMLLAAVGMLAAQFLRAASDRKRQMSGARRDFLRYLAQARKKVRATIGDQQRAQAWRHPAPPALWSLVRTSRLWETRPEHPDFGEVRIAVGDQQLGTRLSPLSTKPVEDLEPLCAHALRRFIRAYGTVPDQPIAVYLRSYARVLLRGDAEVACGLTRAILAQLAVFHAPRDLRIVVVGKEHAAWSWTKWLPHHLHPADTDGAGPVRLVAESVGELEGLLGEELAGRPFFDRDAVPSQDEPYTVVVLDGASTAHGSRMAGAGYRNVTVIDLGTALDWQSDARTLLLRVESGKAELVRTERGGKETATPIGTPDTLGPARAASLARLLAPYRLAVATDSTEPLTTDFELTTLLNILDLRGADLAKLHARHAGAARLRVPIGVGADGSPVELDLKESAQGGMGPHGMLIGATGSGKSELLRTLVLSLALTHSSETLNFVLVDFKGGATFLGLDRLPHTSAVITNLADEVVLVERMKDALHGELIRRQELLRSAGNYSSVLEYETARAGGTPLDPLPTLFVVVDEFSELLAAHREFMDLFVMIGRLGRSLGVHLLLASQRLDEGRTHQLESHLSYRIGLRTFSAMESRGVLGVPDAYQLPPQPGNGFLKTDVDTLTRFKAAYVSGTYRQVRRETRQSIVARQIVPYTPAYVPPRELPTAEEPEIEETGETLLGVAVTRLDASGPPAHMVWLPPLDVPPSLTELLPALTRSAERGLTTVDAQERGMAVPAGVIDRPFEQLREPLMADLEGAGGHVAIIGGPQSGKSTLVRTLVTALALIRTPREVQFYCLDFGGGSLTALTGLPHVGGVTGRLDTERLHRTIKQVTSLLAEREQRFAELGIESIADFRRRRAAGRLPEQEYGDVFLVVDGWATIRQDFMDLVPTFTLLAARGLNYGVHLVVTATRAGEVTSGLRDQLGTRFELRLGDPVESMINMRAAATVPKIPGRGLTEDKAHFLTALPRLGADEDPAAGSAALVHAIAQAWHGPAAPPVRTLPAVLDPADLPPAEGALRIPLGLSGEDMNPLWHDFTEHPHLLVVGDDATGKTNLLRHVARGVAARYTPEQARITFVDTRRQLFDAVPEEYRLGYAVSKELVREAVTGSARAMAKRLPGPEITPDRLPARDWWTGPELFLVVDDHDLIGTDPMDTPFHALLDFLAQGHEIGLHVVVARSATTIGRAQQDPLLRRLAEVNTPVALLSCPPSEGPLFNDVRPVKLPPGRAQYATRRRTVQVQTPYLAGH</sequence>
<evidence type="ECO:0000259" key="12">
    <source>
        <dbReference type="PROSITE" id="PS50901"/>
    </source>
</evidence>
<feature type="domain" description="FtsK" evidence="12">
    <location>
        <begin position="1091"/>
        <end position="1275"/>
    </location>
</feature>
<feature type="region of interest" description="Disordered" evidence="10">
    <location>
        <begin position="1"/>
        <end position="27"/>
    </location>
</feature>
<feature type="binding site" evidence="9">
    <location>
        <begin position="828"/>
        <end position="835"/>
    </location>
    <ligand>
        <name>ATP</name>
        <dbReference type="ChEBI" id="CHEBI:30616"/>
    </ligand>
</feature>
<feature type="domain" description="FtsK" evidence="12">
    <location>
        <begin position="458"/>
        <end position="658"/>
    </location>
</feature>
<feature type="binding site" evidence="9">
    <location>
        <begin position="1108"/>
        <end position="1115"/>
    </location>
    <ligand>
        <name>ATP</name>
        <dbReference type="ChEBI" id="CHEBI:30616"/>
    </ligand>
</feature>
<evidence type="ECO:0000256" key="3">
    <source>
        <dbReference type="ARBA" id="ARBA00022692"/>
    </source>
</evidence>
<dbReference type="SUPFAM" id="SSF52540">
    <property type="entry name" value="P-loop containing nucleoside triphosphate hydrolases"/>
    <property type="match status" value="3"/>
</dbReference>
<dbReference type="InterPro" id="IPR002543">
    <property type="entry name" value="FtsK_dom"/>
</dbReference>
<evidence type="ECO:0000256" key="2">
    <source>
        <dbReference type="ARBA" id="ARBA00022475"/>
    </source>
</evidence>
<keyword evidence="4" id="KW-0677">Repeat</keyword>
<dbReference type="NCBIfam" id="TIGR03924">
    <property type="entry name" value="T7SS_EccC_a"/>
    <property type="match status" value="1"/>
</dbReference>
<protein>
    <submittedName>
        <fullName evidence="13">Type VII secretion protein EccCa</fullName>
    </submittedName>
</protein>
<gene>
    <name evidence="13" type="primary">eccCa</name>
    <name evidence="13" type="ORF">ACFSYJ_24830</name>
</gene>
<feature type="transmembrane region" description="Helical" evidence="11">
    <location>
        <begin position="37"/>
        <end position="58"/>
    </location>
</feature>
<evidence type="ECO:0000313" key="14">
    <source>
        <dbReference type="Proteomes" id="UP001597419"/>
    </source>
</evidence>
<organism evidence="13 14">
    <name type="scientific">Amycolatopsis samaneae</name>
    <dbReference type="NCBI Taxonomy" id="664691"/>
    <lineage>
        <taxon>Bacteria</taxon>
        <taxon>Bacillati</taxon>
        <taxon>Actinomycetota</taxon>
        <taxon>Actinomycetes</taxon>
        <taxon>Pseudonocardiales</taxon>
        <taxon>Pseudonocardiaceae</taxon>
        <taxon>Amycolatopsis</taxon>
    </lineage>
</organism>
<reference evidence="14" key="1">
    <citation type="journal article" date="2019" name="Int. J. Syst. Evol. Microbiol.">
        <title>The Global Catalogue of Microorganisms (GCM) 10K type strain sequencing project: providing services to taxonomists for standard genome sequencing and annotation.</title>
        <authorList>
            <consortium name="The Broad Institute Genomics Platform"/>
            <consortium name="The Broad Institute Genome Sequencing Center for Infectious Disease"/>
            <person name="Wu L."/>
            <person name="Ma J."/>
        </authorList>
    </citation>
    <scope>NUCLEOTIDE SEQUENCE [LARGE SCALE GENOMIC DNA]</scope>
    <source>
        <strain evidence="14">CGMCC 4.7643</strain>
    </source>
</reference>
<evidence type="ECO:0000256" key="8">
    <source>
        <dbReference type="ARBA" id="ARBA00023136"/>
    </source>
</evidence>